<evidence type="ECO:0000256" key="2">
    <source>
        <dbReference type="ARBA" id="ARBA00008174"/>
    </source>
</evidence>
<evidence type="ECO:0000259" key="6">
    <source>
        <dbReference type="Pfam" id="PF04821"/>
    </source>
</evidence>
<dbReference type="PANTHER" id="PTHR22940:SF4">
    <property type="entry name" value="PROTEIN TIMELESS HOMOLOG"/>
    <property type="match status" value="1"/>
</dbReference>
<dbReference type="Pfam" id="PF26019">
    <property type="entry name" value="HTH_TIMELESS"/>
    <property type="match status" value="2"/>
</dbReference>
<dbReference type="InterPro" id="IPR044998">
    <property type="entry name" value="Timeless"/>
</dbReference>
<evidence type="ECO:0000256" key="5">
    <source>
        <dbReference type="SAM" id="MobiDB-lite"/>
    </source>
</evidence>
<sequence>MDDDLLATCSSLGFLEGDTYHKEPDCLETVKDLIRFLRGEDDRMGIRRQLGGAQILQKDLLPLVVHYHMDRPLFEAVIRLLVNLTQPALVWFGKVPTDVTGRQHYITMTSHLQEYKEAFADNKVISVLAENLYELLQLKWEERQEEDSLLIERLLLLVRNVLHIAPNPTDKGVLDENMSIHDHVLWAVHMSGLDDILKFLASSPEEQHWALHTLEIVSLMFREQSAGALVMSGKPRSEQEKAEAVTEILTMHKREQMEKQQRLRLIGSRHSRFGGTFRVQGLKSVSDEDMVYHLPLQKFESYNHDVGKQVKRRPRRKQLAQEVQLQRRSALGVRLFLQEFCHEFLENCYNRIMYTVKNSLLREQAQEHDETYYLWSLAFFMEFNRVVGFRPELVSETVQVRSFHYVERCLMNCYEMMLTAKKEEVAWARRMHLALKAYQELIMTLSVMDRSPNEKVRESANVIKSNIFYVMEYRELFVTLFRKYDETKQPLSFLRDLMETAHVFFKMLEKLCNRHGKMCVQKKYIKRKKKVKSKTSVAPVQGELTAEAKDLLWDKMSKDLDASMKAGEPVPEDVVPFDAASDVPVEEQRTEAAKRIQRALFMQQPREALGLLKAAREVWPEGGMFGTEGSHLDEELQLLHQIFNATLPGEQLAAIECRGEDKDENVLEEHEEEEFEEDEELEQSFSEKVIEKDFLFVDYIKRFANTPVVKACVLLLKNYQHNSVHINHCATKMLHRIAVDLHMDGLLFQASVFRTFQAVLDDPAVECYSELAEFAKYIVRKFFELARQNSKVFLELLFWKTPATVQQMTEGYTASQHTGSHKGSHWSDAEKEELQTLYLRYKDEAGEEKDVVDCIMEHIQDDARTRNQIIGQLIRQGLSDSVLDFKRKQGKKSLLVLWREEQEMELQHLFEDYRDSNDVMGNIMQNITAKRSRARVAAKLISMGLVNDRKELRKKRHGKACPVSSKNQKLVKDVVRDGHRTASDSDDRNGSEDGEDEDDGEDDEVEEQVPPKDRNKKRRSRDQLEVWDEKTLEKDVGFQVARQHVHNEGLSGPLAWLQMCLERTANDREEDGYGHPVPLVPLSEENEDAMENKVFQKLLCKIGLRRPEEVQESFWRIPEKLSVSKLRAVAKQLADRKMPLEDREPSDELGGDGPERRQEEKESCLVETKSQQQHNVEIDGGRTMMHDQETLLDPQNDNERPPNVESDENNRHPKRRMRAVASSESFCRRVWSKAARAVA</sequence>
<dbReference type="Pfam" id="PF04821">
    <property type="entry name" value="TIMELESS"/>
    <property type="match status" value="1"/>
</dbReference>
<keyword evidence="9" id="KW-1185">Reference proteome</keyword>
<dbReference type="InterPro" id="IPR007725">
    <property type="entry name" value="TIMELESS_C"/>
</dbReference>
<name>A0A8C4Q916_EPTBU</name>
<comment type="similarity">
    <text evidence="2">Belongs to the timeless family.</text>
</comment>
<dbReference type="Ensembl" id="ENSEBUT00000012516.1">
    <property type="protein sequence ID" value="ENSEBUP00000011940.1"/>
    <property type="gene ID" value="ENSEBUG00000007602.1"/>
</dbReference>
<dbReference type="Proteomes" id="UP000694388">
    <property type="component" value="Unplaced"/>
</dbReference>
<keyword evidence="3" id="KW-0539">Nucleus</keyword>
<dbReference type="GO" id="GO:0003677">
    <property type="term" value="F:DNA binding"/>
    <property type="evidence" value="ECO:0007669"/>
    <property type="project" value="TreeGrafter"/>
</dbReference>
<dbReference type="AlphaFoldDB" id="A0A8C4Q916"/>
<evidence type="ECO:0000256" key="3">
    <source>
        <dbReference type="ARBA" id="ARBA00023242"/>
    </source>
</evidence>
<accession>A0A8C4Q916</accession>
<feature type="region of interest" description="Disordered" evidence="5">
    <location>
        <begin position="1134"/>
        <end position="1224"/>
    </location>
</feature>
<evidence type="ECO:0000256" key="1">
    <source>
        <dbReference type="ARBA" id="ARBA00004123"/>
    </source>
</evidence>
<evidence type="ECO:0000256" key="4">
    <source>
        <dbReference type="ARBA" id="ARBA00023306"/>
    </source>
</evidence>
<proteinExistence type="inferred from homology"/>
<evidence type="ECO:0000259" key="7">
    <source>
        <dbReference type="Pfam" id="PF05029"/>
    </source>
</evidence>
<dbReference type="GeneTree" id="ENSGT00390000015124"/>
<feature type="region of interest" description="Disordered" evidence="5">
    <location>
        <begin position="951"/>
        <end position="1024"/>
    </location>
</feature>
<dbReference type="GO" id="GO:0048511">
    <property type="term" value="P:rhythmic process"/>
    <property type="evidence" value="ECO:0007669"/>
    <property type="project" value="UniProtKB-KW"/>
</dbReference>
<dbReference type="GO" id="GO:0031298">
    <property type="term" value="C:replication fork protection complex"/>
    <property type="evidence" value="ECO:0007669"/>
    <property type="project" value="TreeGrafter"/>
</dbReference>
<evidence type="ECO:0000313" key="8">
    <source>
        <dbReference type="Ensembl" id="ENSEBUP00000011884.1"/>
    </source>
</evidence>
<feature type="domain" description="Timeless N-terminal" evidence="6">
    <location>
        <begin position="19"/>
        <end position="279"/>
    </location>
</feature>
<feature type="compositionally biased region" description="Basic and acidic residues" evidence="5">
    <location>
        <begin position="970"/>
        <end position="991"/>
    </location>
</feature>
<reference evidence="8" key="1">
    <citation type="submission" date="2025-05" db="UniProtKB">
        <authorList>
            <consortium name="Ensembl"/>
        </authorList>
    </citation>
    <scope>IDENTIFICATION</scope>
</reference>
<feature type="compositionally biased region" description="Basic and acidic residues" evidence="5">
    <location>
        <begin position="1176"/>
        <end position="1189"/>
    </location>
</feature>
<dbReference type="Pfam" id="PF05029">
    <property type="entry name" value="TIMELESS_C"/>
    <property type="match status" value="1"/>
</dbReference>
<dbReference type="OMA" id="LTRNVAM"/>
<dbReference type="GO" id="GO:0043111">
    <property type="term" value="P:replication fork arrest"/>
    <property type="evidence" value="ECO:0007669"/>
    <property type="project" value="TreeGrafter"/>
</dbReference>
<dbReference type="GO" id="GO:0000076">
    <property type="term" value="P:DNA replication checkpoint signaling"/>
    <property type="evidence" value="ECO:0007669"/>
    <property type="project" value="TreeGrafter"/>
</dbReference>
<dbReference type="GO" id="GO:0006281">
    <property type="term" value="P:DNA repair"/>
    <property type="evidence" value="ECO:0007669"/>
    <property type="project" value="TreeGrafter"/>
</dbReference>
<evidence type="ECO:0000313" key="9">
    <source>
        <dbReference type="Proteomes" id="UP000694388"/>
    </source>
</evidence>
<dbReference type="InterPro" id="IPR006906">
    <property type="entry name" value="Timeless_N"/>
</dbReference>
<organism evidence="8 9">
    <name type="scientific">Eptatretus burgeri</name>
    <name type="common">Inshore hagfish</name>
    <dbReference type="NCBI Taxonomy" id="7764"/>
    <lineage>
        <taxon>Eukaryota</taxon>
        <taxon>Metazoa</taxon>
        <taxon>Chordata</taxon>
        <taxon>Craniata</taxon>
        <taxon>Vertebrata</taxon>
        <taxon>Cyclostomata</taxon>
        <taxon>Myxini</taxon>
        <taxon>Myxiniformes</taxon>
        <taxon>Myxinidae</taxon>
        <taxon>Eptatretinae</taxon>
        <taxon>Eptatretus</taxon>
    </lineage>
</organism>
<feature type="compositionally biased region" description="Basic and acidic residues" evidence="5">
    <location>
        <begin position="1153"/>
        <end position="1164"/>
    </location>
</feature>
<protein>
    <submittedName>
        <fullName evidence="8">Timeless circadian clock</fullName>
    </submittedName>
</protein>
<keyword evidence="4" id="KW-0131">Cell cycle</keyword>
<dbReference type="PANTHER" id="PTHR22940">
    <property type="entry name" value="TIMEOUT/TIMELESS-2"/>
    <property type="match status" value="1"/>
</dbReference>
<comment type="subcellular location">
    <subcellularLocation>
        <location evidence="1">Nucleus</location>
    </subcellularLocation>
</comment>
<feature type="domain" description="Timeless C-terminal" evidence="7">
    <location>
        <begin position="1042"/>
        <end position="1127"/>
    </location>
</feature>
<feature type="compositionally biased region" description="Acidic residues" evidence="5">
    <location>
        <begin position="992"/>
        <end position="1007"/>
    </location>
</feature>
<feature type="compositionally biased region" description="Basic and acidic residues" evidence="5">
    <location>
        <begin position="1134"/>
        <end position="1143"/>
    </location>
</feature>
<dbReference type="Ensembl" id="ENSEBUT00000012460.1">
    <property type="protein sequence ID" value="ENSEBUP00000011884.1"/>
    <property type="gene ID" value="ENSEBUG00000007602.1"/>
</dbReference>